<organism evidence="3">
    <name type="scientific">Chromera velia CCMP2878</name>
    <dbReference type="NCBI Taxonomy" id="1169474"/>
    <lineage>
        <taxon>Eukaryota</taxon>
        <taxon>Sar</taxon>
        <taxon>Alveolata</taxon>
        <taxon>Colpodellida</taxon>
        <taxon>Chromeraceae</taxon>
        <taxon>Chromera</taxon>
    </lineage>
</organism>
<feature type="compositionally biased region" description="Low complexity" evidence="2">
    <location>
        <begin position="17"/>
        <end position="31"/>
    </location>
</feature>
<evidence type="ECO:0000256" key="1">
    <source>
        <dbReference type="SAM" id="Coils"/>
    </source>
</evidence>
<accession>A0A0G4GFA4</accession>
<feature type="coiled-coil region" evidence="1">
    <location>
        <begin position="359"/>
        <end position="386"/>
    </location>
</feature>
<name>A0A0G4GFA4_9ALVE</name>
<evidence type="ECO:0000256" key="2">
    <source>
        <dbReference type="SAM" id="MobiDB-lite"/>
    </source>
</evidence>
<dbReference type="VEuPathDB" id="CryptoDB:Cvel_21615"/>
<gene>
    <name evidence="3" type="ORF">Cvel_21615</name>
</gene>
<protein>
    <submittedName>
        <fullName evidence="3">Uncharacterized protein</fullName>
    </submittedName>
</protein>
<feature type="compositionally biased region" description="Gly residues" evidence="2">
    <location>
        <begin position="553"/>
        <end position="562"/>
    </location>
</feature>
<dbReference type="EMBL" id="CDMZ01001151">
    <property type="protein sequence ID" value="CEM28172.1"/>
    <property type="molecule type" value="Genomic_DNA"/>
</dbReference>
<feature type="region of interest" description="Disordered" evidence="2">
    <location>
        <begin position="753"/>
        <end position="796"/>
    </location>
</feature>
<sequence length="796" mass="82434">MHPSQWTSTHPDPRLFAQAPPASQQKQSTSPHLPSKQPTTGAPQIPQPQALRTGPPPAVERSLTGAPAPHAPLQPSHWGLSSFRIETAETAAAMALATATGGGVQPQTAAQIASHQRQMTGGERSVTSRAATEKKVEETIYMRAMKEQSAAIRALQDALREEMVAVKELLRVDAEKQERRMEAAEVRLAEMETAAKKETAELRELLKEAQRQREDVEKNLSALNDAFTEAVGDLGKQTGASAERQEKLETALDSLQKKVESLVSEVSADREAAAASLAASEERAGGRHEKLQTFVEALDGKASELQKQQHVTETRVDELTIGHQFIFRASELGVKEAKEECADTRRHVQTIANALDSKIGMLEESRRREEQNADTTQAQVEGLHEALTSLSTEVFLLKAKTSVESFTSRAGGGGGAVGAGGELPAGEREKEREGPFMIEQSLHNRVPSGGTADEGGSGKRDAEGAGRFLQGSVGGGGTVTGTDRTSAARGTAVVHTIGDLLQSHSVGTLSHQQGLDSGGQGGCSVRSGEVESGTHRRASAASGVMPPGASPSGPGGVGGGSMGASSDRGAGVDGQKSWGWSGEMRLGGGGGSVPAGSASGVTAAAGGESSGTLQRVPSGGGQGAGSGHPEVGGAGGPWRGSVLRDVAAAPVGRVVGTGSPGTLMRPPHGHPHLPVFLRPPPPQAHGRRRDHPLSVSPPRFLPIDPSTPRLLLPGGHRGGPLLSVASLSAIPPPSAGPQGAFLKFHPHMHSHHLPVRGVSLPPSASASPLPSGSRVQHHPVKSIQSDSVRNAAGGVS</sequence>
<feature type="compositionally biased region" description="Polar residues" evidence="2">
    <location>
        <begin position="1"/>
        <end position="10"/>
    </location>
</feature>
<feature type="region of interest" description="Disordered" evidence="2">
    <location>
        <begin position="508"/>
        <end position="640"/>
    </location>
</feature>
<feature type="compositionally biased region" description="Gly residues" evidence="2">
    <location>
        <begin position="618"/>
        <end position="638"/>
    </location>
</feature>
<dbReference type="AlphaFoldDB" id="A0A0G4GFA4"/>
<feature type="region of interest" description="Disordered" evidence="2">
    <location>
        <begin position="443"/>
        <end position="487"/>
    </location>
</feature>
<feature type="coiled-coil region" evidence="1">
    <location>
        <begin position="167"/>
        <end position="272"/>
    </location>
</feature>
<feature type="compositionally biased region" description="Low complexity" evidence="2">
    <location>
        <begin position="539"/>
        <end position="552"/>
    </location>
</feature>
<feature type="compositionally biased region" description="Gly residues" evidence="2">
    <location>
        <begin position="410"/>
        <end position="423"/>
    </location>
</feature>
<feature type="region of interest" description="Disordered" evidence="2">
    <location>
        <begin position="653"/>
        <end position="701"/>
    </location>
</feature>
<feature type="compositionally biased region" description="Low complexity" evidence="2">
    <location>
        <begin position="594"/>
        <end position="612"/>
    </location>
</feature>
<feature type="region of interest" description="Disordered" evidence="2">
    <location>
        <begin position="407"/>
        <end position="430"/>
    </location>
</feature>
<evidence type="ECO:0000313" key="3">
    <source>
        <dbReference type="EMBL" id="CEM28172.1"/>
    </source>
</evidence>
<keyword evidence="1" id="KW-0175">Coiled coil</keyword>
<feature type="compositionally biased region" description="Low complexity" evidence="2">
    <location>
        <begin position="759"/>
        <end position="771"/>
    </location>
</feature>
<proteinExistence type="predicted"/>
<feature type="region of interest" description="Disordered" evidence="2">
    <location>
        <begin position="1"/>
        <end position="77"/>
    </location>
</feature>
<reference evidence="3" key="1">
    <citation type="submission" date="2014-11" db="EMBL/GenBank/DDBJ databases">
        <authorList>
            <person name="Otto D Thomas"/>
            <person name="Naeem Raeece"/>
        </authorList>
    </citation>
    <scope>NUCLEOTIDE SEQUENCE</scope>
</reference>